<organism evidence="1 2">
    <name type="scientific">Necator americanus</name>
    <name type="common">Human hookworm</name>
    <dbReference type="NCBI Taxonomy" id="51031"/>
    <lineage>
        <taxon>Eukaryota</taxon>
        <taxon>Metazoa</taxon>
        <taxon>Ecdysozoa</taxon>
        <taxon>Nematoda</taxon>
        <taxon>Chromadorea</taxon>
        <taxon>Rhabditida</taxon>
        <taxon>Rhabditina</taxon>
        <taxon>Rhabditomorpha</taxon>
        <taxon>Strongyloidea</taxon>
        <taxon>Ancylostomatidae</taxon>
        <taxon>Bunostominae</taxon>
        <taxon>Necator</taxon>
    </lineage>
</organism>
<accession>A0ABR1EMT3</accession>
<dbReference type="Proteomes" id="UP001303046">
    <property type="component" value="Unassembled WGS sequence"/>
</dbReference>
<proteinExistence type="predicted"/>
<comment type="caution">
    <text evidence="1">The sequence shown here is derived from an EMBL/GenBank/DDBJ whole genome shotgun (WGS) entry which is preliminary data.</text>
</comment>
<name>A0ABR1EMT3_NECAM</name>
<dbReference type="EMBL" id="JAVFWL010000006">
    <property type="protein sequence ID" value="KAK6763930.1"/>
    <property type="molecule type" value="Genomic_DNA"/>
</dbReference>
<keyword evidence="2" id="KW-1185">Reference proteome</keyword>
<reference evidence="1 2" key="1">
    <citation type="submission" date="2023-08" db="EMBL/GenBank/DDBJ databases">
        <title>A Necator americanus chromosomal reference genome.</title>
        <authorList>
            <person name="Ilik V."/>
            <person name="Petrzelkova K.J."/>
            <person name="Pardy F."/>
            <person name="Fuh T."/>
            <person name="Niatou-Singa F.S."/>
            <person name="Gouil Q."/>
            <person name="Baker L."/>
            <person name="Ritchie M.E."/>
            <person name="Jex A.R."/>
            <person name="Gazzola D."/>
            <person name="Li H."/>
            <person name="Toshio Fujiwara R."/>
            <person name="Zhan B."/>
            <person name="Aroian R.V."/>
            <person name="Pafco B."/>
            <person name="Schwarz E.M."/>
        </authorList>
    </citation>
    <scope>NUCLEOTIDE SEQUENCE [LARGE SCALE GENOMIC DNA]</scope>
    <source>
        <strain evidence="1 2">Aroian</strain>
        <tissue evidence="1">Whole animal</tissue>
    </source>
</reference>
<evidence type="ECO:0000313" key="2">
    <source>
        <dbReference type="Proteomes" id="UP001303046"/>
    </source>
</evidence>
<gene>
    <name evidence="1" type="primary">Necator_chrX.g24482</name>
    <name evidence="1" type="ORF">RB195_024317</name>
</gene>
<protein>
    <submittedName>
        <fullName evidence="1">Uncharacterized protein</fullName>
    </submittedName>
</protein>
<evidence type="ECO:0000313" key="1">
    <source>
        <dbReference type="EMBL" id="KAK6763930.1"/>
    </source>
</evidence>
<sequence>MTICNCNARTHASDAAIEDLVMQDRKFKRRGEKAVKLKKRSPGAIIDCLFALLVDFWEDTTMNNIDSENERLLIRQQGAARAADNHGLKSKIAILCREAIKEDLKEGRAEVLADAPEEEKNVSYAQRIFANPKKSTTALRNSDGTHSLLLGSLRQPRPLGWSPFEERCTCHTRGLLLKFDMLFYR</sequence>